<dbReference type="PROSITE" id="PS50003">
    <property type="entry name" value="PH_DOMAIN"/>
    <property type="match status" value="1"/>
</dbReference>
<dbReference type="SMART" id="SM00248">
    <property type="entry name" value="ANK"/>
    <property type="match status" value="3"/>
</dbReference>
<organism evidence="6 7">
    <name type="scientific">Brachionus plicatilis</name>
    <name type="common">Marine rotifer</name>
    <name type="synonym">Brachionus muelleri</name>
    <dbReference type="NCBI Taxonomy" id="10195"/>
    <lineage>
        <taxon>Eukaryota</taxon>
        <taxon>Metazoa</taxon>
        <taxon>Spiralia</taxon>
        <taxon>Gnathifera</taxon>
        <taxon>Rotifera</taxon>
        <taxon>Eurotatoria</taxon>
        <taxon>Monogononta</taxon>
        <taxon>Pseudotrocha</taxon>
        <taxon>Ploima</taxon>
        <taxon>Brachionidae</taxon>
        <taxon>Brachionus</taxon>
    </lineage>
</organism>
<name>A0A3M7RNE7_BRAPC</name>
<dbReference type="STRING" id="10195.A0A3M7RNE7"/>
<evidence type="ECO:0000313" key="7">
    <source>
        <dbReference type="Proteomes" id="UP000276133"/>
    </source>
</evidence>
<dbReference type="PANTHER" id="PTHR24171">
    <property type="entry name" value="ANKYRIN REPEAT DOMAIN-CONTAINING PROTEIN 39-RELATED"/>
    <property type="match status" value="1"/>
</dbReference>
<dbReference type="GO" id="GO:0004842">
    <property type="term" value="F:ubiquitin-protein transferase activity"/>
    <property type="evidence" value="ECO:0007669"/>
    <property type="project" value="TreeGrafter"/>
</dbReference>
<dbReference type="Pfam" id="PF00169">
    <property type="entry name" value="PH"/>
    <property type="match status" value="1"/>
</dbReference>
<dbReference type="SUPFAM" id="SSF48403">
    <property type="entry name" value="Ankyrin repeat"/>
    <property type="match status" value="1"/>
</dbReference>
<feature type="repeat" description="ANK" evidence="3">
    <location>
        <begin position="180"/>
        <end position="216"/>
    </location>
</feature>
<feature type="domain" description="PH" evidence="5">
    <location>
        <begin position="335"/>
        <end position="473"/>
    </location>
</feature>
<dbReference type="Proteomes" id="UP000276133">
    <property type="component" value="Unassembled WGS sequence"/>
</dbReference>
<dbReference type="Gene3D" id="1.25.40.20">
    <property type="entry name" value="Ankyrin repeat-containing domain"/>
    <property type="match status" value="2"/>
</dbReference>
<dbReference type="GO" id="GO:0085020">
    <property type="term" value="P:protein K6-linked ubiquitination"/>
    <property type="evidence" value="ECO:0007669"/>
    <property type="project" value="TreeGrafter"/>
</dbReference>
<proteinExistence type="predicted"/>
<dbReference type="EMBL" id="REGN01003011">
    <property type="protein sequence ID" value="RNA24940.1"/>
    <property type="molecule type" value="Genomic_DNA"/>
</dbReference>
<keyword evidence="7" id="KW-1185">Reference proteome</keyword>
<dbReference type="Gene3D" id="2.30.29.30">
    <property type="entry name" value="Pleckstrin-homology domain (PH domain)/Phosphotyrosine-binding domain (PTB)"/>
    <property type="match status" value="1"/>
</dbReference>
<evidence type="ECO:0000256" key="1">
    <source>
        <dbReference type="ARBA" id="ARBA00022737"/>
    </source>
</evidence>
<protein>
    <submittedName>
        <fullName evidence="6">Oxysterol-binding-related 1-like</fullName>
    </submittedName>
</protein>
<sequence>MANLFNKKRVSWRNLGFCRHPNRFRRKKKSLAGKRYSDSANSDGENSEYVSYQSLSNISSRSNVQNHPSPDKNLNESVSHLSIKREENNSVNILANENKNFLMESFLEYARNGNLAKVEEIVKQASNGFEFRNFNINYRGMHKRFYGWTALHLGCYFNQLEVVRYLLQQSDIDINATNNENDTPLHKAVYSSTNSSRYNIVELLLLNNADINLKNNQGYRPIDLATDLSVKKLLEAAEKTEIYNLQKKYFEAVISSDLECINKLIKNKSFNINFTDTFGNSALHIASNRNLREISIFLIEKGINTIAKNHQQLTALDLAKTREMKEIIGYVPFNHRKYQGYLLRKRKFLGYKEYFVVLNKGSIIYYSNEIDAAHDQSRKGTYLLNNAFVREYDDNGQDDYSAYSWTIHFTNGKKHTLCSLIPYKPKGSTEGSKSGLKSQIKAKARPLMSSKRTQLKPLERKKKWIEAIKEHIEYSDSHIKTENNETQALPIESLQQNLNVSSYDYFSN</sequence>
<accession>A0A3M7RNE7</accession>
<dbReference type="SMART" id="SM00233">
    <property type="entry name" value="PH"/>
    <property type="match status" value="1"/>
</dbReference>
<dbReference type="GO" id="GO:0031436">
    <property type="term" value="C:BRCA1-BARD1 complex"/>
    <property type="evidence" value="ECO:0007669"/>
    <property type="project" value="TreeGrafter"/>
</dbReference>
<gene>
    <name evidence="6" type="ORF">BpHYR1_022522</name>
</gene>
<feature type="repeat" description="ANK" evidence="3">
    <location>
        <begin position="146"/>
        <end position="179"/>
    </location>
</feature>
<feature type="compositionally biased region" description="Polar residues" evidence="4">
    <location>
        <begin position="38"/>
        <end position="47"/>
    </location>
</feature>
<dbReference type="GO" id="GO:0070531">
    <property type="term" value="C:BRCA1-A complex"/>
    <property type="evidence" value="ECO:0007669"/>
    <property type="project" value="TreeGrafter"/>
</dbReference>
<evidence type="ECO:0000313" key="6">
    <source>
        <dbReference type="EMBL" id="RNA24940.1"/>
    </source>
</evidence>
<dbReference type="Pfam" id="PF12796">
    <property type="entry name" value="Ank_2"/>
    <property type="match status" value="2"/>
</dbReference>
<keyword evidence="1" id="KW-0677">Repeat</keyword>
<evidence type="ECO:0000256" key="2">
    <source>
        <dbReference type="ARBA" id="ARBA00023043"/>
    </source>
</evidence>
<dbReference type="InterPro" id="IPR036770">
    <property type="entry name" value="Ankyrin_rpt-contain_sf"/>
</dbReference>
<dbReference type="InterPro" id="IPR001849">
    <property type="entry name" value="PH_domain"/>
</dbReference>
<dbReference type="PROSITE" id="PS50088">
    <property type="entry name" value="ANK_REPEAT"/>
    <property type="match status" value="3"/>
</dbReference>
<dbReference type="InterPro" id="IPR002110">
    <property type="entry name" value="Ankyrin_rpt"/>
</dbReference>
<comment type="caution">
    <text evidence="6">The sequence shown here is derived from an EMBL/GenBank/DDBJ whole genome shotgun (WGS) entry which is preliminary data.</text>
</comment>
<dbReference type="PROSITE" id="PS50297">
    <property type="entry name" value="ANK_REP_REGION"/>
    <property type="match status" value="1"/>
</dbReference>
<feature type="region of interest" description="Disordered" evidence="4">
    <location>
        <begin position="28"/>
        <end position="47"/>
    </location>
</feature>
<evidence type="ECO:0000259" key="5">
    <source>
        <dbReference type="PROSITE" id="PS50003"/>
    </source>
</evidence>
<reference evidence="6 7" key="1">
    <citation type="journal article" date="2018" name="Sci. Rep.">
        <title>Genomic signatures of local adaptation to the degree of environmental predictability in rotifers.</title>
        <authorList>
            <person name="Franch-Gras L."/>
            <person name="Hahn C."/>
            <person name="Garcia-Roger E.M."/>
            <person name="Carmona M.J."/>
            <person name="Serra M."/>
            <person name="Gomez A."/>
        </authorList>
    </citation>
    <scope>NUCLEOTIDE SEQUENCE [LARGE SCALE GENOMIC DNA]</scope>
    <source>
        <strain evidence="6">HYR1</strain>
    </source>
</reference>
<evidence type="ECO:0000256" key="4">
    <source>
        <dbReference type="SAM" id="MobiDB-lite"/>
    </source>
</evidence>
<dbReference type="AlphaFoldDB" id="A0A3M7RNE7"/>
<dbReference type="OrthoDB" id="416222at2759"/>
<keyword evidence="2 3" id="KW-0040">ANK repeat</keyword>
<dbReference type="SUPFAM" id="SSF50729">
    <property type="entry name" value="PH domain-like"/>
    <property type="match status" value="1"/>
</dbReference>
<dbReference type="PANTHER" id="PTHR24171:SF8">
    <property type="entry name" value="BRCA1-ASSOCIATED RING DOMAIN PROTEIN 1"/>
    <property type="match status" value="1"/>
</dbReference>
<feature type="repeat" description="ANK" evidence="3">
    <location>
        <begin position="278"/>
        <end position="310"/>
    </location>
</feature>
<evidence type="ECO:0000256" key="3">
    <source>
        <dbReference type="PROSITE-ProRule" id="PRU00023"/>
    </source>
</evidence>
<dbReference type="InterPro" id="IPR011993">
    <property type="entry name" value="PH-like_dom_sf"/>
</dbReference>